<gene>
    <name evidence="11" type="ORF">SPSK_07390</name>
</gene>
<evidence type="ECO:0000256" key="7">
    <source>
        <dbReference type="ARBA" id="ARBA00023163"/>
    </source>
</evidence>
<feature type="compositionally biased region" description="Basic and acidic residues" evidence="10">
    <location>
        <begin position="272"/>
        <end position="282"/>
    </location>
</feature>
<dbReference type="GeneID" id="27669330"/>
<dbReference type="OrthoDB" id="3361892at2759"/>
<feature type="compositionally biased region" description="Polar residues" evidence="10">
    <location>
        <begin position="456"/>
        <end position="478"/>
    </location>
</feature>
<keyword evidence="7" id="KW-0804">Transcription</keyword>
<dbReference type="PANTHER" id="PTHR31571:SF2">
    <property type="entry name" value="HISTONE ACETYLTRANSFERASE RTT109"/>
    <property type="match status" value="1"/>
</dbReference>
<protein>
    <recommendedName>
        <fullName evidence="2">histone acetyltransferase</fullName>
        <ecNumber evidence="2">2.3.1.48</ecNumber>
    </recommendedName>
</protein>
<dbReference type="KEGG" id="ssck:SPSK_07390"/>
<accession>A0A0F2MEL6</accession>
<dbReference type="InterPro" id="IPR016849">
    <property type="entry name" value="Rtt109"/>
</dbReference>
<sequence>MTDDLAARLAAVLPSGHNFGIYHLSTPPTKTNALFHAPPGQRPDRTFIESHFLGVTITHVPGPKGSIDGDEEVLAFALEIFIFTTAYSSTFFVAKADSSGYLHLLGLPKGTPSPIRAVSSVFLTFLVEQRRRAGVPSIISLFARSQSQYLFPGSVDNPGKHVLDDRGLVKWWCRVLDPLLLAANGTETDAQAKGWKNAQGYLVVPGLDTYETRAFLPRRPDQQKQWTLGHPLESISHYVTNDAPRPPPRCLIPQYPDDPKARYLDELDEEAERTSGKEDKSGGKTTATGQNGGWNGQWKSVKSLDQFWEMMAFRQECSSGRLTGFLWIVFEPEGTASVAAAARQEGAAAASKQTPTKKKKKQALRGYIVSRRPRPKTQQRYALAARPTSTAYYRWPVAGRGRLLVDESDYKRINELLLQLDFSTFEKSAASTRRWVHEAGIGSGDWRVLVVGTQTPVASSNGQDGHSGQSSNGVTDLSNLVKRKRAPSKADTAAEPQTKGTANGAVNVLSAGLVRKKQKHVESTPEEAVPTGAPAVNVLSAGLVRKKPKA</sequence>
<comment type="caution">
    <text evidence="11">The sequence shown here is derived from an EMBL/GenBank/DDBJ whole genome shotgun (WGS) entry which is preliminary data.</text>
</comment>
<evidence type="ECO:0000256" key="6">
    <source>
        <dbReference type="ARBA" id="ARBA00023015"/>
    </source>
</evidence>
<comment type="subcellular location">
    <subcellularLocation>
        <location evidence="1">Nucleus</location>
    </subcellularLocation>
</comment>
<keyword evidence="5" id="KW-0007">Acetylation</keyword>
<dbReference type="PANTHER" id="PTHR31571">
    <property type="entry name" value="ALTERED INHERITANCE OF MITOCHONDRIA PROTEIN 6"/>
    <property type="match status" value="1"/>
</dbReference>
<evidence type="ECO:0000256" key="8">
    <source>
        <dbReference type="ARBA" id="ARBA00023242"/>
    </source>
</evidence>
<organism evidence="11 12">
    <name type="scientific">Sporothrix schenckii 1099-18</name>
    <dbReference type="NCBI Taxonomy" id="1397361"/>
    <lineage>
        <taxon>Eukaryota</taxon>
        <taxon>Fungi</taxon>
        <taxon>Dikarya</taxon>
        <taxon>Ascomycota</taxon>
        <taxon>Pezizomycotina</taxon>
        <taxon>Sordariomycetes</taxon>
        <taxon>Sordariomycetidae</taxon>
        <taxon>Ophiostomatales</taxon>
        <taxon>Ophiostomataceae</taxon>
        <taxon>Sporothrix</taxon>
    </lineage>
</organism>
<dbReference type="EMBL" id="AXCR01000004">
    <property type="protein sequence ID" value="KJR88072.1"/>
    <property type="molecule type" value="Genomic_DNA"/>
</dbReference>
<keyword evidence="3" id="KW-0808">Transferase</keyword>
<evidence type="ECO:0000313" key="12">
    <source>
        <dbReference type="Proteomes" id="UP000033710"/>
    </source>
</evidence>
<keyword evidence="4" id="KW-0227">DNA damage</keyword>
<dbReference type="AlphaFoldDB" id="A0A0F2MEL6"/>
<dbReference type="SMART" id="SM01250">
    <property type="entry name" value="KAT11"/>
    <property type="match status" value="1"/>
</dbReference>
<evidence type="ECO:0000256" key="10">
    <source>
        <dbReference type="SAM" id="MobiDB-lite"/>
    </source>
</evidence>
<dbReference type="RefSeq" id="XP_016590748.1">
    <property type="nucleotide sequence ID" value="XM_016734053.1"/>
</dbReference>
<evidence type="ECO:0000256" key="3">
    <source>
        <dbReference type="ARBA" id="ARBA00022679"/>
    </source>
</evidence>
<evidence type="ECO:0000313" key="11">
    <source>
        <dbReference type="EMBL" id="KJR88072.1"/>
    </source>
</evidence>
<dbReference type="PROSITE" id="PS51728">
    <property type="entry name" value="RTT109_HAT"/>
    <property type="match status" value="1"/>
</dbReference>
<dbReference type="GO" id="GO:0005634">
    <property type="term" value="C:nucleus"/>
    <property type="evidence" value="ECO:0007669"/>
    <property type="project" value="UniProtKB-SubCell"/>
</dbReference>
<evidence type="ECO:0000256" key="9">
    <source>
        <dbReference type="ARBA" id="ARBA00048940"/>
    </source>
</evidence>
<feature type="region of interest" description="Disordered" evidence="10">
    <location>
        <begin position="456"/>
        <end position="506"/>
    </location>
</feature>
<dbReference type="EC" id="2.3.1.48" evidence="2"/>
<reference evidence="11 12" key="1">
    <citation type="journal article" date="2014" name="BMC Genomics">
        <title>Comparative genomics of the major fungal agents of human and animal Sporotrichosis: Sporothrix schenckii and Sporothrix brasiliensis.</title>
        <authorList>
            <person name="Teixeira M.M."/>
            <person name="de Almeida L.G."/>
            <person name="Kubitschek-Barreira P."/>
            <person name="Alves F.L."/>
            <person name="Kioshima E.S."/>
            <person name="Abadio A.K."/>
            <person name="Fernandes L."/>
            <person name="Derengowski L.S."/>
            <person name="Ferreira K.S."/>
            <person name="Souza R.C."/>
            <person name="Ruiz J.C."/>
            <person name="de Andrade N.C."/>
            <person name="Paes H.C."/>
            <person name="Nicola A.M."/>
            <person name="Albuquerque P."/>
            <person name="Gerber A.L."/>
            <person name="Martins V.P."/>
            <person name="Peconick L.D."/>
            <person name="Neto A.V."/>
            <person name="Chaucanez C.B."/>
            <person name="Silva P.A."/>
            <person name="Cunha O.L."/>
            <person name="de Oliveira F.F."/>
            <person name="dos Santos T.C."/>
            <person name="Barros A.L."/>
            <person name="Soares M.A."/>
            <person name="de Oliveira L.M."/>
            <person name="Marini M.M."/>
            <person name="Villalobos-Duno H."/>
            <person name="Cunha M.M."/>
            <person name="de Hoog S."/>
            <person name="da Silveira J.F."/>
            <person name="Henrissat B."/>
            <person name="Nino-Vega G.A."/>
            <person name="Cisalpino P.S."/>
            <person name="Mora-Montes H.M."/>
            <person name="Almeida S.R."/>
            <person name="Stajich J.E."/>
            <person name="Lopes-Bezerra L.M."/>
            <person name="Vasconcelos A.T."/>
            <person name="Felipe M.S."/>
        </authorList>
    </citation>
    <scope>NUCLEOTIDE SEQUENCE [LARGE SCALE GENOMIC DNA]</scope>
    <source>
        <strain evidence="11 12">1099-18</strain>
    </source>
</reference>
<reference evidence="11 12" key="2">
    <citation type="journal article" date="2015" name="Eukaryot. Cell">
        <title>Asexual propagation of a virulent clone complex in a human and feline outbreak of sporotrichosis.</title>
        <authorList>
            <person name="Teixeira Mde M."/>
            <person name="Rodrigues A.M."/>
            <person name="Tsui C.K."/>
            <person name="de Almeida L.G."/>
            <person name="Van Diepeningen A.D."/>
            <person name="van den Ende B.G."/>
            <person name="Fernandes G.F."/>
            <person name="Kano R."/>
            <person name="Hamelin R.C."/>
            <person name="Lopes-Bezerra L.M."/>
            <person name="Vasconcelos A.T."/>
            <person name="de Hoog S."/>
            <person name="de Camargo Z.P."/>
            <person name="Felipe M.S."/>
        </authorList>
    </citation>
    <scope>NUCLEOTIDE SEQUENCE [LARGE SCALE GENOMIC DNA]</scope>
    <source>
        <strain evidence="11 12">1099-18</strain>
    </source>
</reference>
<keyword evidence="6" id="KW-0805">Transcription regulation</keyword>
<feature type="region of interest" description="Disordered" evidence="10">
    <location>
        <begin position="237"/>
        <end position="297"/>
    </location>
</feature>
<name>A0A0F2MEL6_SPOSC</name>
<proteinExistence type="predicted"/>
<dbReference type="Pfam" id="PF08214">
    <property type="entry name" value="HAT_KAT11"/>
    <property type="match status" value="1"/>
</dbReference>
<evidence type="ECO:0000256" key="2">
    <source>
        <dbReference type="ARBA" id="ARBA00013184"/>
    </source>
</evidence>
<dbReference type="Proteomes" id="UP000033710">
    <property type="component" value="Unassembled WGS sequence"/>
</dbReference>
<comment type="catalytic activity">
    <reaction evidence="9">
        <text>L-lysyl-[histone] + acetyl-CoA = N(6)-acetyl-L-lysyl-[histone] + CoA + H(+)</text>
        <dbReference type="Rhea" id="RHEA:21992"/>
        <dbReference type="Rhea" id="RHEA-COMP:9845"/>
        <dbReference type="Rhea" id="RHEA-COMP:11338"/>
        <dbReference type="ChEBI" id="CHEBI:15378"/>
        <dbReference type="ChEBI" id="CHEBI:29969"/>
        <dbReference type="ChEBI" id="CHEBI:57287"/>
        <dbReference type="ChEBI" id="CHEBI:57288"/>
        <dbReference type="ChEBI" id="CHEBI:61930"/>
        <dbReference type="EC" id="2.3.1.48"/>
    </reaction>
    <physiologicalReaction direction="left-to-right" evidence="9">
        <dbReference type="Rhea" id="RHEA:21993"/>
    </physiologicalReaction>
</comment>
<dbReference type="GO" id="GO:0006974">
    <property type="term" value="P:DNA damage response"/>
    <property type="evidence" value="ECO:0007669"/>
    <property type="project" value="UniProtKB-KW"/>
</dbReference>
<dbReference type="GO" id="GO:0006355">
    <property type="term" value="P:regulation of DNA-templated transcription"/>
    <property type="evidence" value="ECO:0007669"/>
    <property type="project" value="InterPro"/>
</dbReference>
<keyword evidence="8" id="KW-0539">Nucleus</keyword>
<evidence type="ECO:0000256" key="4">
    <source>
        <dbReference type="ARBA" id="ARBA00022763"/>
    </source>
</evidence>
<dbReference type="InterPro" id="IPR051236">
    <property type="entry name" value="HAT_RTT109-like"/>
</dbReference>
<dbReference type="VEuPathDB" id="FungiDB:SPSK_07390"/>
<evidence type="ECO:0000256" key="5">
    <source>
        <dbReference type="ARBA" id="ARBA00022990"/>
    </source>
</evidence>
<dbReference type="InterPro" id="IPR013178">
    <property type="entry name" value="Histone_AcTrfase_Rtt109/CBP"/>
</dbReference>
<evidence type="ECO:0000256" key="1">
    <source>
        <dbReference type="ARBA" id="ARBA00004123"/>
    </source>
</evidence>
<dbReference type="GO" id="GO:0032931">
    <property type="term" value="F:histone H3K56 acetyltransferase activity"/>
    <property type="evidence" value="ECO:0007669"/>
    <property type="project" value="TreeGrafter"/>
</dbReference>